<feature type="transmembrane region" description="Helical" evidence="10">
    <location>
        <begin position="356"/>
        <end position="376"/>
    </location>
</feature>
<evidence type="ECO:0000256" key="5">
    <source>
        <dbReference type="ARBA" id="ARBA00022692"/>
    </source>
</evidence>
<evidence type="ECO:0000313" key="11">
    <source>
        <dbReference type="EMBL" id="QSZ42615.1"/>
    </source>
</evidence>
<dbReference type="GO" id="GO:0006811">
    <property type="term" value="P:monoatomic ion transport"/>
    <property type="evidence" value="ECO:0007669"/>
    <property type="project" value="UniProtKB-KW"/>
</dbReference>
<keyword evidence="8 10" id="KW-0472">Membrane</keyword>
<keyword evidence="4" id="KW-1003">Cell membrane</keyword>
<dbReference type="GO" id="GO:0042910">
    <property type="term" value="F:xenobiotic transmembrane transporter activity"/>
    <property type="evidence" value="ECO:0007669"/>
    <property type="project" value="InterPro"/>
</dbReference>
<keyword evidence="12" id="KW-1185">Reference proteome</keyword>
<evidence type="ECO:0000256" key="4">
    <source>
        <dbReference type="ARBA" id="ARBA00022475"/>
    </source>
</evidence>
<dbReference type="PIRSF" id="PIRSF006603">
    <property type="entry name" value="DinF"/>
    <property type="match status" value="1"/>
</dbReference>
<accession>A0A975B1X6</accession>
<keyword evidence="2" id="KW-0813">Transport</keyword>
<name>A0A975B1X6_9BACT</name>
<keyword evidence="3" id="KW-0050">Antiport</keyword>
<evidence type="ECO:0000256" key="9">
    <source>
        <dbReference type="ARBA" id="ARBA00031636"/>
    </source>
</evidence>
<evidence type="ECO:0000256" key="8">
    <source>
        <dbReference type="ARBA" id="ARBA00023136"/>
    </source>
</evidence>
<feature type="transmembrane region" description="Helical" evidence="10">
    <location>
        <begin position="56"/>
        <end position="79"/>
    </location>
</feature>
<dbReference type="RefSeq" id="WP_207561426.1">
    <property type="nucleotide sequence ID" value="NZ_CP046072.1"/>
</dbReference>
<keyword evidence="7" id="KW-0406">Ion transport</keyword>
<reference evidence="11" key="1">
    <citation type="submission" date="2019-11" db="EMBL/GenBank/DDBJ databases">
        <authorList>
            <person name="Kojima H."/>
        </authorList>
    </citation>
    <scope>NUCLEOTIDE SEQUENCE</scope>
    <source>
        <strain evidence="11">H1576</strain>
    </source>
</reference>
<reference evidence="11" key="2">
    <citation type="submission" date="2021-04" db="EMBL/GenBank/DDBJ databases">
        <title>Isolation and characterization of a novel species of the genus Sulfurimonas.</title>
        <authorList>
            <person name="Fukui M."/>
        </authorList>
    </citation>
    <scope>NUCLEOTIDE SEQUENCE</scope>
    <source>
        <strain evidence="11">H1576</strain>
    </source>
</reference>
<dbReference type="GO" id="GO:0005886">
    <property type="term" value="C:plasma membrane"/>
    <property type="evidence" value="ECO:0007669"/>
    <property type="project" value="UniProtKB-SubCell"/>
</dbReference>
<dbReference type="NCBIfam" id="TIGR00797">
    <property type="entry name" value="matE"/>
    <property type="match status" value="1"/>
</dbReference>
<feature type="transmembrane region" description="Helical" evidence="10">
    <location>
        <begin position="245"/>
        <end position="266"/>
    </location>
</feature>
<evidence type="ECO:0000256" key="1">
    <source>
        <dbReference type="ARBA" id="ARBA00004651"/>
    </source>
</evidence>
<feature type="transmembrane region" description="Helical" evidence="10">
    <location>
        <begin position="91"/>
        <end position="115"/>
    </location>
</feature>
<proteinExistence type="predicted"/>
<feature type="transmembrane region" description="Helical" evidence="10">
    <location>
        <begin position="286"/>
        <end position="303"/>
    </location>
</feature>
<keyword evidence="6 10" id="KW-1133">Transmembrane helix</keyword>
<evidence type="ECO:0000256" key="6">
    <source>
        <dbReference type="ARBA" id="ARBA00022989"/>
    </source>
</evidence>
<dbReference type="Proteomes" id="UP000671852">
    <property type="component" value="Chromosome"/>
</dbReference>
<dbReference type="InterPro" id="IPR048279">
    <property type="entry name" value="MdtK-like"/>
</dbReference>
<dbReference type="InterPro" id="IPR002528">
    <property type="entry name" value="MATE_fam"/>
</dbReference>
<feature type="transmembrane region" description="Helical" evidence="10">
    <location>
        <begin position="194"/>
        <end position="215"/>
    </location>
</feature>
<feature type="transmembrane region" description="Helical" evidence="10">
    <location>
        <begin position="168"/>
        <end position="188"/>
    </location>
</feature>
<dbReference type="EMBL" id="CP046072">
    <property type="protein sequence ID" value="QSZ42615.1"/>
    <property type="molecule type" value="Genomic_DNA"/>
</dbReference>
<keyword evidence="5 10" id="KW-0812">Transmembrane</keyword>
<comment type="subcellular location">
    <subcellularLocation>
        <location evidence="1">Cell membrane</location>
        <topology evidence="1">Multi-pass membrane protein</topology>
    </subcellularLocation>
</comment>
<dbReference type="KEGG" id="saqt:GJV85_11015"/>
<evidence type="ECO:0000313" key="12">
    <source>
        <dbReference type="Proteomes" id="UP000671852"/>
    </source>
</evidence>
<evidence type="ECO:0000256" key="3">
    <source>
        <dbReference type="ARBA" id="ARBA00022449"/>
    </source>
</evidence>
<protein>
    <recommendedName>
        <fullName evidence="9">Multidrug-efflux transporter</fullName>
    </recommendedName>
</protein>
<dbReference type="PANTHER" id="PTHR43298:SF2">
    <property type="entry name" value="FMN_FAD EXPORTER YEEO-RELATED"/>
    <property type="match status" value="1"/>
</dbReference>
<evidence type="ECO:0000256" key="7">
    <source>
        <dbReference type="ARBA" id="ARBA00023065"/>
    </source>
</evidence>
<evidence type="ECO:0000256" key="2">
    <source>
        <dbReference type="ARBA" id="ARBA00022448"/>
    </source>
</evidence>
<dbReference type="AlphaFoldDB" id="A0A975B1X6"/>
<sequence length="450" mass="50821">MKNKNELITKDIKRLIFQIAIPSSIGMFFNTMYNVVDTFYVGKISTEAISALTYSFMIFFMLLSISFGLSSAITAYVGGALGKHKRAMAKIYVSNGISLFMLISFILSIVSFLLLEKIFVLMGATAQVLEYSLEYTYIILLGIVPMLIGLGANAALIALGDTKSYRNILIIGFFLNLIFDPLFIYGFYFIPALGVGGVALATVLIQYITLIYMMYKLYKTTLFSISTFFKSSPNIRAFKDLTRQAIPTSANMLLMSFGSVITMYFVSTYGFKAVAAFGIGYRVEQIILLPMLGLNTAVISIVSNNFGAKNFDRIDEVIHKSLKYGYIMSAIGVALIVFFGKYMIMVFDTDIEVIDIAYPYIIFESFIFFSFITLFISVSTLQGIKNPFIIPYVSFYRQIFMPLIFFYVVVNIFDLSIIYLWVSMFIIITSAAVYMKLYMKRQLELARLKA</sequence>
<dbReference type="PANTHER" id="PTHR43298">
    <property type="entry name" value="MULTIDRUG RESISTANCE PROTEIN NORM-RELATED"/>
    <property type="match status" value="1"/>
</dbReference>
<gene>
    <name evidence="11" type="ORF">GJV85_11015</name>
</gene>
<feature type="transmembrane region" description="Helical" evidence="10">
    <location>
        <begin position="388"/>
        <end position="410"/>
    </location>
</feature>
<feature type="transmembrane region" description="Helical" evidence="10">
    <location>
        <begin position="324"/>
        <end position="344"/>
    </location>
</feature>
<dbReference type="InterPro" id="IPR050222">
    <property type="entry name" value="MATE_MdtK"/>
</dbReference>
<dbReference type="GO" id="GO:0015297">
    <property type="term" value="F:antiporter activity"/>
    <property type="evidence" value="ECO:0007669"/>
    <property type="project" value="UniProtKB-KW"/>
</dbReference>
<feature type="transmembrane region" description="Helical" evidence="10">
    <location>
        <begin position="15"/>
        <end position="36"/>
    </location>
</feature>
<feature type="transmembrane region" description="Helical" evidence="10">
    <location>
        <begin position="135"/>
        <end position="156"/>
    </location>
</feature>
<feature type="transmembrane region" description="Helical" evidence="10">
    <location>
        <begin position="416"/>
        <end position="439"/>
    </location>
</feature>
<dbReference type="Pfam" id="PF01554">
    <property type="entry name" value="MatE"/>
    <property type="match status" value="2"/>
</dbReference>
<organism evidence="11 12">
    <name type="scientific">Sulfurimonas aquatica</name>
    <dbReference type="NCBI Taxonomy" id="2672570"/>
    <lineage>
        <taxon>Bacteria</taxon>
        <taxon>Pseudomonadati</taxon>
        <taxon>Campylobacterota</taxon>
        <taxon>Epsilonproteobacteria</taxon>
        <taxon>Campylobacterales</taxon>
        <taxon>Sulfurimonadaceae</taxon>
        <taxon>Sulfurimonas</taxon>
    </lineage>
</organism>
<evidence type="ECO:0000256" key="10">
    <source>
        <dbReference type="SAM" id="Phobius"/>
    </source>
</evidence>